<name>A0A645AXS3_9ZZZZ</name>
<dbReference type="Gene3D" id="3.40.50.360">
    <property type="match status" value="1"/>
</dbReference>
<evidence type="ECO:0000256" key="2">
    <source>
        <dbReference type="ARBA" id="ARBA00022448"/>
    </source>
</evidence>
<dbReference type="PANTHER" id="PTHR43717:SF1">
    <property type="entry name" value="ANAEROBIC NITRIC OXIDE REDUCTASE FLAVORUBREDOXIN"/>
    <property type="match status" value="1"/>
</dbReference>
<reference evidence="7" key="1">
    <citation type="submission" date="2019-08" db="EMBL/GenBank/DDBJ databases">
        <authorList>
            <person name="Kucharzyk K."/>
            <person name="Murdoch R.W."/>
            <person name="Higgins S."/>
            <person name="Loffler F."/>
        </authorList>
    </citation>
    <scope>NUCLEOTIDE SEQUENCE</scope>
</reference>
<dbReference type="SUPFAM" id="SSF52218">
    <property type="entry name" value="Flavoproteins"/>
    <property type="match status" value="1"/>
</dbReference>
<keyword evidence="3" id="KW-0285">Flavoprotein</keyword>
<protein>
    <submittedName>
        <fullName evidence="7">Flavodoxin</fullName>
    </submittedName>
</protein>
<dbReference type="NCBIfam" id="TIGR01753">
    <property type="entry name" value="flav_short"/>
    <property type="match status" value="1"/>
</dbReference>
<dbReference type="GO" id="GO:0009055">
    <property type="term" value="F:electron transfer activity"/>
    <property type="evidence" value="ECO:0007669"/>
    <property type="project" value="InterPro"/>
</dbReference>
<evidence type="ECO:0000256" key="4">
    <source>
        <dbReference type="ARBA" id="ARBA00022643"/>
    </source>
</evidence>
<dbReference type="Pfam" id="PF00258">
    <property type="entry name" value="Flavodoxin_1"/>
    <property type="match status" value="1"/>
</dbReference>
<gene>
    <name evidence="7" type="ORF">SDC9_103919</name>
</gene>
<proteinExistence type="predicted"/>
<dbReference type="PANTHER" id="PTHR43717">
    <property type="entry name" value="ANAEROBIC NITRIC OXIDE REDUCTASE FLAVORUBREDOXIN"/>
    <property type="match status" value="1"/>
</dbReference>
<feature type="domain" description="Flavodoxin-like" evidence="6">
    <location>
        <begin position="5"/>
        <end position="140"/>
    </location>
</feature>
<evidence type="ECO:0000313" key="7">
    <source>
        <dbReference type="EMBL" id="MPM57101.1"/>
    </source>
</evidence>
<comment type="caution">
    <text evidence="7">The sequence shown here is derived from an EMBL/GenBank/DDBJ whole genome shotgun (WGS) entry which is preliminary data.</text>
</comment>
<dbReference type="AlphaFoldDB" id="A0A645AXS3"/>
<dbReference type="InterPro" id="IPR008254">
    <property type="entry name" value="Flavodoxin/NO_synth"/>
</dbReference>
<keyword evidence="2" id="KW-0813">Transport</keyword>
<dbReference type="InterPro" id="IPR029039">
    <property type="entry name" value="Flavoprotein-like_sf"/>
</dbReference>
<keyword evidence="5" id="KW-0249">Electron transport</keyword>
<comment type="cofactor">
    <cofactor evidence="1">
        <name>FMN</name>
        <dbReference type="ChEBI" id="CHEBI:58210"/>
    </cofactor>
</comment>
<dbReference type="PROSITE" id="PS50902">
    <property type="entry name" value="FLAVODOXIN_LIKE"/>
    <property type="match status" value="1"/>
</dbReference>
<sequence length="141" mass="15738">MNNKINIIFWSGTGNTESMAQAIFEGSKKGGNSKLLIVDKATLEDVKEADVLFLGCPSMGVEELEESEMEPFMESISNDISDKKVVLFGSYGWGDGEWMQDWEQRIKNCGGIIIEESIICNESPEEDILKRLTSLGEKYSN</sequence>
<dbReference type="InterPro" id="IPR010087">
    <property type="entry name" value="Flav_short"/>
</dbReference>
<evidence type="ECO:0000256" key="5">
    <source>
        <dbReference type="ARBA" id="ARBA00022982"/>
    </source>
</evidence>
<evidence type="ECO:0000256" key="3">
    <source>
        <dbReference type="ARBA" id="ARBA00022630"/>
    </source>
</evidence>
<dbReference type="GO" id="GO:0010181">
    <property type="term" value="F:FMN binding"/>
    <property type="evidence" value="ECO:0007669"/>
    <property type="project" value="InterPro"/>
</dbReference>
<accession>A0A645AXS3</accession>
<dbReference type="InterPro" id="IPR001226">
    <property type="entry name" value="Flavodoxin_CS"/>
</dbReference>
<organism evidence="7">
    <name type="scientific">bioreactor metagenome</name>
    <dbReference type="NCBI Taxonomy" id="1076179"/>
    <lineage>
        <taxon>unclassified sequences</taxon>
        <taxon>metagenomes</taxon>
        <taxon>ecological metagenomes</taxon>
    </lineage>
</organism>
<evidence type="ECO:0000259" key="6">
    <source>
        <dbReference type="PROSITE" id="PS50902"/>
    </source>
</evidence>
<keyword evidence="4" id="KW-0288">FMN</keyword>
<dbReference type="PROSITE" id="PS00201">
    <property type="entry name" value="FLAVODOXIN"/>
    <property type="match status" value="1"/>
</dbReference>
<dbReference type="EMBL" id="VSSQ01016093">
    <property type="protein sequence ID" value="MPM57101.1"/>
    <property type="molecule type" value="Genomic_DNA"/>
</dbReference>
<evidence type="ECO:0000256" key="1">
    <source>
        <dbReference type="ARBA" id="ARBA00001917"/>
    </source>
</evidence>